<protein>
    <recommendedName>
        <fullName evidence="1">3-keto-alpha-glucoside-1,2-lyase/3-keto-2-hydroxy-glucal hydratase domain-containing protein</fullName>
    </recommendedName>
</protein>
<dbReference type="GO" id="GO:0016787">
    <property type="term" value="F:hydrolase activity"/>
    <property type="evidence" value="ECO:0007669"/>
    <property type="project" value="InterPro"/>
</dbReference>
<gene>
    <name evidence="2" type="ORF">METZ01_LOCUS139195</name>
</gene>
<dbReference type="AlphaFoldDB" id="A0A381ZBP0"/>
<feature type="domain" description="3-keto-alpha-glucoside-1,2-lyase/3-keto-2-hydroxy-glucal hydratase" evidence="1">
    <location>
        <begin position="21"/>
        <end position="195"/>
    </location>
</feature>
<dbReference type="InterPro" id="IPR010496">
    <property type="entry name" value="AL/BT2_dom"/>
</dbReference>
<dbReference type="EMBL" id="UINC01020596">
    <property type="protein sequence ID" value="SVA86341.1"/>
    <property type="molecule type" value="Genomic_DNA"/>
</dbReference>
<dbReference type="Gene3D" id="2.60.120.560">
    <property type="entry name" value="Exo-inulinase, domain 1"/>
    <property type="match status" value="1"/>
</dbReference>
<reference evidence="2" key="1">
    <citation type="submission" date="2018-05" db="EMBL/GenBank/DDBJ databases">
        <authorList>
            <person name="Lanie J.A."/>
            <person name="Ng W.-L."/>
            <person name="Kazmierczak K.M."/>
            <person name="Andrzejewski T.M."/>
            <person name="Davidsen T.M."/>
            <person name="Wayne K.J."/>
            <person name="Tettelin H."/>
            <person name="Glass J.I."/>
            <person name="Rusch D."/>
            <person name="Podicherti R."/>
            <person name="Tsui H.-C.T."/>
            <person name="Winkler M.E."/>
        </authorList>
    </citation>
    <scope>NUCLEOTIDE SEQUENCE</scope>
</reference>
<organism evidence="2">
    <name type="scientific">marine metagenome</name>
    <dbReference type="NCBI Taxonomy" id="408172"/>
    <lineage>
        <taxon>unclassified sequences</taxon>
        <taxon>metagenomes</taxon>
        <taxon>ecological metagenomes</taxon>
    </lineage>
</organism>
<name>A0A381ZBP0_9ZZZZ</name>
<proteinExistence type="predicted"/>
<sequence length="198" mass="21912">MKNILLLFTLTISLTAADKGTPLFDGKTLKGWTPAPGGKWQVKDGAIVGTSPRTERRHGILLTDKQFSNFVVRAKFRVHKGDSGFYFRAARVKSAVSVNGFQVEVDTSQETGGLYETGGRAWVHKPDAKAIKERGYKQGEWTDLELSAIGNHIIVKINGVVSSELKNDPGRKRGYIGLQLHGGQDMHVEYKDLVIFEK</sequence>
<evidence type="ECO:0000259" key="1">
    <source>
        <dbReference type="Pfam" id="PF06439"/>
    </source>
</evidence>
<evidence type="ECO:0000313" key="2">
    <source>
        <dbReference type="EMBL" id="SVA86341.1"/>
    </source>
</evidence>
<dbReference type="Pfam" id="PF06439">
    <property type="entry name" value="3keto-disac_hyd"/>
    <property type="match status" value="1"/>
</dbReference>
<accession>A0A381ZBP0</accession>